<accession>X0ZSY3</accession>
<evidence type="ECO:0000313" key="1">
    <source>
        <dbReference type="EMBL" id="GAG63513.1"/>
    </source>
</evidence>
<feature type="non-terminal residue" evidence="1">
    <location>
        <position position="1"/>
    </location>
</feature>
<organism evidence="1">
    <name type="scientific">marine sediment metagenome</name>
    <dbReference type="NCBI Taxonomy" id="412755"/>
    <lineage>
        <taxon>unclassified sequences</taxon>
        <taxon>metagenomes</taxon>
        <taxon>ecological metagenomes</taxon>
    </lineage>
</organism>
<dbReference type="EMBL" id="BART01001160">
    <property type="protein sequence ID" value="GAG63513.1"/>
    <property type="molecule type" value="Genomic_DNA"/>
</dbReference>
<gene>
    <name evidence="1" type="ORF">S01H4_04360</name>
</gene>
<proteinExistence type="predicted"/>
<dbReference type="InterPro" id="IPR038164">
    <property type="entry name" value="Pab87_oct_sf"/>
</dbReference>
<protein>
    <submittedName>
        <fullName evidence="1">Uncharacterized protein</fullName>
    </submittedName>
</protein>
<comment type="caution">
    <text evidence="1">The sequence shown here is derived from an EMBL/GenBank/DDBJ whole genome shotgun (WGS) entry which is preliminary data.</text>
</comment>
<name>X0ZSY3_9ZZZZ</name>
<reference evidence="1" key="1">
    <citation type="journal article" date="2014" name="Front. Microbiol.">
        <title>High frequency of phylogenetically diverse reductive dehalogenase-homologous genes in deep subseafloor sedimentary metagenomes.</title>
        <authorList>
            <person name="Kawai M."/>
            <person name="Futagami T."/>
            <person name="Toyoda A."/>
            <person name="Takaki Y."/>
            <person name="Nishi S."/>
            <person name="Hori S."/>
            <person name="Arai W."/>
            <person name="Tsubouchi T."/>
            <person name="Morono Y."/>
            <person name="Uchiyama I."/>
            <person name="Ito T."/>
            <person name="Fujiyama A."/>
            <person name="Inagaki F."/>
            <person name="Takami H."/>
        </authorList>
    </citation>
    <scope>NUCLEOTIDE SEQUENCE</scope>
    <source>
        <strain evidence="1">Expedition CK06-06</strain>
    </source>
</reference>
<dbReference type="AlphaFoldDB" id="X0ZSY3"/>
<dbReference type="Gene3D" id="2.40.128.210">
    <property type="entry name" value="Pab87 octamerisation domain"/>
    <property type="match status" value="1"/>
</dbReference>
<sequence>PRNLPLAPENLEELKFYVPVAYPNRKIKVQFFINEKTDKIHLTFDRYYFHKI</sequence>